<evidence type="ECO:0000313" key="8">
    <source>
        <dbReference type="Proteomes" id="UP000054166"/>
    </source>
</evidence>
<dbReference type="Pfam" id="PF09302">
    <property type="entry name" value="XLF"/>
    <property type="match status" value="1"/>
</dbReference>
<feature type="region of interest" description="Disordered" evidence="5">
    <location>
        <begin position="201"/>
        <end position="361"/>
    </location>
</feature>
<evidence type="ECO:0000256" key="3">
    <source>
        <dbReference type="ARBA" id="ARBA00023204"/>
    </source>
</evidence>
<feature type="compositionally biased region" description="Polar residues" evidence="5">
    <location>
        <begin position="283"/>
        <end position="293"/>
    </location>
</feature>
<dbReference type="HOGENOM" id="CLU_669329_0_0_1"/>
<evidence type="ECO:0000313" key="7">
    <source>
        <dbReference type="EMBL" id="KIM84919.1"/>
    </source>
</evidence>
<gene>
    <name evidence="7" type="ORF">PILCRDRAFT_817744</name>
</gene>
<dbReference type="AlphaFoldDB" id="A0A0C3FZ10"/>
<keyword evidence="2" id="KW-0227">DNA damage</keyword>
<dbReference type="EMBL" id="KN832986">
    <property type="protein sequence ID" value="KIM84919.1"/>
    <property type="molecule type" value="Genomic_DNA"/>
</dbReference>
<reference evidence="8" key="2">
    <citation type="submission" date="2015-01" db="EMBL/GenBank/DDBJ databases">
        <title>Evolutionary Origins and Diversification of the Mycorrhizal Mutualists.</title>
        <authorList>
            <consortium name="DOE Joint Genome Institute"/>
            <consortium name="Mycorrhizal Genomics Consortium"/>
            <person name="Kohler A."/>
            <person name="Kuo A."/>
            <person name="Nagy L.G."/>
            <person name="Floudas D."/>
            <person name="Copeland A."/>
            <person name="Barry K.W."/>
            <person name="Cichocki N."/>
            <person name="Veneault-Fourrey C."/>
            <person name="LaButti K."/>
            <person name="Lindquist E.A."/>
            <person name="Lipzen A."/>
            <person name="Lundell T."/>
            <person name="Morin E."/>
            <person name="Murat C."/>
            <person name="Riley R."/>
            <person name="Ohm R."/>
            <person name="Sun H."/>
            <person name="Tunlid A."/>
            <person name="Henrissat B."/>
            <person name="Grigoriev I.V."/>
            <person name="Hibbett D.S."/>
            <person name="Martin F."/>
        </authorList>
    </citation>
    <scope>NUCLEOTIDE SEQUENCE [LARGE SCALE GENOMIC DNA]</scope>
    <source>
        <strain evidence="8">F 1598</strain>
    </source>
</reference>
<dbReference type="Proteomes" id="UP000054166">
    <property type="component" value="Unassembled WGS sequence"/>
</dbReference>
<keyword evidence="4" id="KW-0539">Nucleus</keyword>
<comment type="subcellular location">
    <subcellularLocation>
        <location evidence="1">Nucleus</location>
    </subcellularLocation>
</comment>
<proteinExistence type="predicted"/>
<evidence type="ECO:0000256" key="5">
    <source>
        <dbReference type="SAM" id="MobiDB-lite"/>
    </source>
</evidence>
<dbReference type="STRING" id="765440.A0A0C3FZ10"/>
<evidence type="ECO:0000256" key="2">
    <source>
        <dbReference type="ARBA" id="ARBA00022763"/>
    </source>
</evidence>
<keyword evidence="3" id="KW-0234">DNA repair</keyword>
<evidence type="ECO:0000256" key="4">
    <source>
        <dbReference type="ARBA" id="ARBA00023242"/>
    </source>
</evidence>
<evidence type="ECO:0000256" key="1">
    <source>
        <dbReference type="ARBA" id="ARBA00004123"/>
    </source>
</evidence>
<accession>A0A0C3FZ10</accession>
<dbReference type="OrthoDB" id="3184250at2759"/>
<organism evidence="7 8">
    <name type="scientific">Piloderma croceum (strain F 1598)</name>
    <dbReference type="NCBI Taxonomy" id="765440"/>
    <lineage>
        <taxon>Eukaryota</taxon>
        <taxon>Fungi</taxon>
        <taxon>Dikarya</taxon>
        <taxon>Basidiomycota</taxon>
        <taxon>Agaricomycotina</taxon>
        <taxon>Agaricomycetes</taxon>
        <taxon>Agaricomycetidae</taxon>
        <taxon>Atheliales</taxon>
        <taxon>Atheliaceae</taxon>
        <taxon>Piloderma</taxon>
    </lineage>
</organism>
<dbReference type="GO" id="GO:0005634">
    <property type="term" value="C:nucleus"/>
    <property type="evidence" value="ECO:0007669"/>
    <property type="project" value="UniProtKB-SubCell"/>
</dbReference>
<feature type="compositionally biased region" description="Low complexity" evidence="5">
    <location>
        <begin position="306"/>
        <end position="316"/>
    </location>
</feature>
<feature type="domain" description="XLF-like N-terminal" evidence="6">
    <location>
        <begin position="2"/>
        <end position="95"/>
    </location>
</feature>
<reference evidence="7 8" key="1">
    <citation type="submission" date="2014-04" db="EMBL/GenBank/DDBJ databases">
        <authorList>
            <consortium name="DOE Joint Genome Institute"/>
            <person name="Kuo A."/>
            <person name="Tarkka M."/>
            <person name="Buscot F."/>
            <person name="Kohler A."/>
            <person name="Nagy L.G."/>
            <person name="Floudas D."/>
            <person name="Copeland A."/>
            <person name="Barry K.W."/>
            <person name="Cichocki N."/>
            <person name="Veneault-Fourrey C."/>
            <person name="LaButti K."/>
            <person name="Lindquist E.A."/>
            <person name="Lipzen A."/>
            <person name="Lundell T."/>
            <person name="Morin E."/>
            <person name="Murat C."/>
            <person name="Sun H."/>
            <person name="Tunlid A."/>
            <person name="Henrissat B."/>
            <person name="Grigoriev I.V."/>
            <person name="Hibbett D.S."/>
            <person name="Martin F."/>
            <person name="Nordberg H.P."/>
            <person name="Cantor M.N."/>
            <person name="Hua S.X."/>
        </authorList>
    </citation>
    <scope>NUCLEOTIDE SEQUENCE [LARGE SCALE GENOMIC DNA]</scope>
    <source>
        <strain evidence="7 8">F 1598</strain>
    </source>
</reference>
<dbReference type="InterPro" id="IPR015381">
    <property type="entry name" value="XLF-like_N"/>
</dbReference>
<name>A0A0C3FZ10_PILCF</name>
<dbReference type="InParanoid" id="A0A0C3FZ10"/>
<protein>
    <recommendedName>
        <fullName evidence="6">XLF-like N-terminal domain-containing protein</fullName>
    </recommendedName>
</protein>
<evidence type="ECO:0000259" key="6">
    <source>
        <dbReference type="Pfam" id="PF09302"/>
    </source>
</evidence>
<dbReference type="Gene3D" id="2.170.210.10">
    <property type="entry name" value="DNA double-strand break repair and VJ recombination XRCC4, N-terminal"/>
    <property type="match status" value="1"/>
</dbReference>
<feature type="compositionally biased region" description="Basic residues" evidence="5">
    <location>
        <begin position="348"/>
        <end position="361"/>
    </location>
</feature>
<keyword evidence="8" id="KW-1185">Reference proteome</keyword>
<sequence length="361" mass="39678">MNCCILITDTKKTWAEVLTRKELARRWRDCNPQHGSETSDSDEEEEAWRTSVLELLNNAHTLGNFADMSFEVIESNYSDFAFELDCETFKWRWETCFLGYKTSAEILSKHLIVPLITTNHLAFSSADPVSELSEIDLETAVDKMGRTAKRSADIHFRNAMSKPRVATTVRRVASVLNSISDLPGISFVADKPDLQRPILQRTPAGQKASRSYSPALLPPPQDGRTSVATPSPPIDPLGQKVSADSATESDEDGPLRGNNPIAKGKAVTSSRSPSAGPSVKTVEAQSTHQSRQITPPVAEPEQTKGPPSDSDSSPVRPVKKKKKQVSSTDEDSETERRKQARGGAPVKRGTRQPIKRGGKRF</sequence>
<dbReference type="GO" id="GO:0006303">
    <property type="term" value="P:double-strand break repair via nonhomologous end joining"/>
    <property type="evidence" value="ECO:0007669"/>
    <property type="project" value="UniProtKB-ARBA"/>
</dbReference>
<dbReference type="InterPro" id="IPR038051">
    <property type="entry name" value="XRCC4-like_N_sf"/>
</dbReference>